<reference evidence="1 2" key="1">
    <citation type="submission" date="2023-02" db="EMBL/GenBank/DDBJ databases">
        <title>LHISI_Scaffold_Assembly.</title>
        <authorList>
            <person name="Stuart O.P."/>
            <person name="Cleave R."/>
            <person name="Magrath M.J.L."/>
            <person name="Mikheyev A.S."/>
        </authorList>
    </citation>
    <scope>NUCLEOTIDE SEQUENCE [LARGE SCALE GENOMIC DNA]</scope>
    <source>
        <strain evidence="1">Daus_M_001</strain>
        <tissue evidence="1">Leg muscle</tissue>
    </source>
</reference>
<evidence type="ECO:0008006" key="3">
    <source>
        <dbReference type="Google" id="ProtNLM"/>
    </source>
</evidence>
<dbReference type="Proteomes" id="UP001159363">
    <property type="component" value="Chromosome 5"/>
</dbReference>
<comment type="caution">
    <text evidence="1">The sequence shown here is derived from an EMBL/GenBank/DDBJ whole genome shotgun (WGS) entry which is preliminary data.</text>
</comment>
<proteinExistence type="predicted"/>
<protein>
    <recommendedName>
        <fullName evidence="3">Polyprotein</fullName>
    </recommendedName>
</protein>
<keyword evidence="2" id="KW-1185">Reference proteome</keyword>
<gene>
    <name evidence="1" type="ORF">PR048_018120</name>
</gene>
<evidence type="ECO:0000313" key="1">
    <source>
        <dbReference type="EMBL" id="KAJ8881634.1"/>
    </source>
</evidence>
<accession>A0ABQ9HBI6</accession>
<dbReference type="EMBL" id="JARBHB010000006">
    <property type="protein sequence ID" value="KAJ8881634.1"/>
    <property type="molecule type" value="Genomic_DNA"/>
</dbReference>
<organism evidence="1 2">
    <name type="scientific">Dryococelus australis</name>
    <dbReference type="NCBI Taxonomy" id="614101"/>
    <lineage>
        <taxon>Eukaryota</taxon>
        <taxon>Metazoa</taxon>
        <taxon>Ecdysozoa</taxon>
        <taxon>Arthropoda</taxon>
        <taxon>Hexapoda</taxon>
        <taxon>Insecta</taxon>
        <taxon>Pterygota</taxon>
        <taxon>Neoptera</taxon>
        <taxon>Polyneoptera</taxon>
        <taxon>Phasmatodea</taxon>
        <taxon>Verophasmatodea</taxon>
        <taxon>Anareolatae</taxon>
        <taxon>Phasmatidae</taxon>
        <taxon>Eurycanthinae</taxon>
        <taxon>Dryococelus</taxon>
    </lineage>
</organism>
<name>A0ABQ9HBI6_9NEOP</name>
<sequence>MHNANTMAGVKTQITDQGMEVVKISTPRIILHINGTTYYAMLDTCCRRSCVVSTIITNHKLHTITDKFTIVGATEEDDFLLFDNLRVDAILGCDFIINIMIYDS</sequence>
<evidence type="ECO:0000313" key="2">
    <source>
        <dbReference type="Proteomes" id="UP001159363"/>
    </source>
</evidence>